<keyword evidence="2" id="KW-1003">Cell membrane</keyword>
<evidence type="ECO:0000256" key="3">
    <source>
        <dbReference type="ARBA" id="ARBA00022692"/>
    </source>
</evidence>
<name>A0A7V8B0N6_9HYPH</name>
<evidence type="ECO:0000256" key="4">
    <source>
        <dbReference type="ARBA" id="ARBA00022989"/>
    </source>
</evidence>
<evidence type="ECO:0000256" key="6">
    <source>
        <dbReference type="SAM" id="Phobius"/>
    </source>
</evidence>
<dbReference type="EMBL" id="WBVY01000009">
    <property type="protein sequence ID" value="KAB2654845.1"/>
    <property type="molecule type" value="Genomic_DNA"/>
</dbReference>
<keyword evidence="3 6" id="KW-0812">Transmembrane</keyword>
<keyword evidence="5 6" id="KW-0472">Membrane</keyword>
<evidence type="ECO:0000313" key="8">
    <source>
        <dbReference type="Proteomes" id="UP000460650"/>
    </source>
</evidence>
<dbReference type="Pfam" id="PF02653">
    <property type="entry name" value="BPD_transp_2"/>
    <property type="match status" value="1"/>
</dbReference>
<dbReference type="PANTHER" id="PTHR30482">
    <property type="entry name" value="HIGH-AFFINITY BRANCHED-CHAIN AMINO ACID TRANSPORT SYSTEM PERMEASE"/>
    <property type="match status" value="1"/>
</dbReference>
<dbReference type="Proteomes" id="UP000460650">
    <property type="component" value="Unassembled WGS sequence"/>
</dbReference>
<dbReference type="InterPro" id="IPR001851">
    <property type="entry name" value="ABC_transp_permease"/>
</dbReference>
<feature type="transmembrane region" description="Helical" evidence="6">
    <location>
        <begin position="85"/>
        <end position="104"/>
    </location>
</feature>
<feature type="transmembrane region" description="Helical" evidence="6">
    <location>
        <begin position="111"/>
        <end position="128"/>
    </location>
</feature>
<sequence length="286" mass="30127">MNFFLSFVVLAEIFSIVALSTNLLMGVVGIFSVAQAAIMGIGAYVFGVLSMMGVPFPLAMAAVIVVCAFINLLSSLPSLRLAGDYFIITSFGTQLVATAVFINWSSVTGGASGLTGIPIIELFGFTFVTSRQFVVLSTVALLLVAVSFWLILRSPYGRMLNAIRLDEIAVVASGRRVLQAKIGVSAVSGAYAGIGGALYAAYISFIDPASFDIHVSVLVVTMVVVGGARTLAGSIIGPFVLMAIPQLLTMFDIPSTLLGPIRQLSYGLILIAFMLWRPQGIAGRSL</sequence>
<gene>
    <name evidence="7" type="ORF">F9K94_22515</name>
</gene>
<dbReference type="AlphaFoldDB" id="A0A7V8B0N6"/>
<keyword evidence="4 6" id="KW-1133">Transmembrane helix</keyword>
<proteinExistence type="predicted"/>
<organism evidence="7 8">
    <name type="scientific">Brucella tritici</name>
    <dbReference type="NCBI Taxonomy" id="94626"/>
    <lineage>
        <taxon>Bacteria</taxon>
        <taxon>Pseudomonadati</taxon>
        <taxon>Pseudomonadota</taxon>
        <taxon>Alphaproteobacteria</taxon>
        <taxon>Hyphomicrobiales</taxon>
        <taxon>Brucellaceae</taxon>
        <taxon>Brucella/Ochrobactrum group</taxon>
        <taxon>Brucella</taxon>
    </lineage>
</organism>
<evidence type="ECO:0000256" key="1">
    <source>
        <dbReference type="ARBA" id="ARBA00004651"/>
    </source>
</evidence>
<dbReference type="PANTHER" id="PTHR30482:SF20">
    <property type="entry name" value="HIGH-AFFINITY BRANCHED-CHAIN AMINO ACID TRANSPORT SYSTEM PERMEASE PROTEIN LIVM"/>
    <property type="match status" value="1"/>
</dbReference>
<comment type="subcellular location">
    <subcellularLocation>
        <location evidence="1">Cell membrane</location>
        <topology evidence="1">Multi-pass membrane protein</topology>
    </subcellularLocation>
</comment>
<accession>A0A7V8B0N6</accession>
<feature type="transmembrane region" description="Helical" evidence="6">
    <location>
        <begin position="134"/>
        <end position="152"/>
    </location>
</feature>
<feature type="transmembrane region" description="Helical" evidence="6">
    <location>
        <begin position="217"/>
        <end position="244"/>
    </location>
</feature>
<feature type="transmembrane region" description="Helical" evidence="6">
    <location>
        <begin position="54"/>
        <end position="73"/>
    </location>
</feature>
<dbReference type="GO" id="GO:0015658">
    <property type="term" value="F:branched-chain amino acid transmembrane transporter activity"/>
    <property type="evidence" value="ECO:0007669"/>
    <property type="project" value="InterPro"/>
</dbReference>
<dbReference type="RefSeq" id="WP_151648756.1">
    <property type="nucleotide sequence ID" value="NZ_WBVY01000009.1"/>
</dbReference>
<reference evidence="7 8" key="1">
    <citation type="submission" date="2019-09" db="EMBL/GenBank/DDBJ databases">
        <title>Taxonomic organization of the family Brucellaceae based on a phylogenomic approach.</title>
        <authorList>
            <person name="Leclercq S."/>
            <person name="Cloeckaert A."/>
            <person name="Zygmunt M.S."/>
        </authorList>
    </citation>
    <scope>NUCLEOTIDE SEQUENCE [LARGE SCALE GENOMIC DNA]</scope>
    <source>
        <strain evidence="7 8">TA93</strain>
    </source>
</reference>
<dbReference type="GO" id="GO:0005886">
    <property type="term" value="C:plasma membrane"/>
    <property type="evidence" value="ECO:0007669"/>
    <property type="project" value="UniProtKB-SubCell"/>
</dbReference>
<dbReference type="InterPro" id="IPR043428">
    <property type="entry name" value="LivM-like"/>
</dbReference>
<protein>
    <submittedName>
        <fullName evidence="7">Branched-chain amino acid ABC transporter permease</fullName>
    </submittedName>
</protein>
<dbReference type="CDD" id="cd06581">
    <property type="entry name" value="TM_PBP1_LivM_like"/>
    <property type="match status" value="1"/>
</dbReference>
<comment type="caution">
    <text evidence="7">The sequence shown here is derived from an EMBL/GenBank/DDBJ whole genome shotgun (WGS) entry which is preliminary data.</text>
</comment>
<evidence type="ECO:0000256" key="2">
    <source>
        <dbReference type="ARBA" id="ARBA00022475"/>
    </source>
</evidence>
<feature type="transmembrane region" description="Helical" evidence="6">
    <location>
        <begin position="182"/>
        <end position="205"/>
    </location>
</feature>
<evidence type="ECO:0000313" key="7">
    <source>
        <dbReference type="EMBL" id="KAB2654845.1"/>
    </source>
</evidence>
<evidence type="ECO:0000256" key="5">
    <source>
        <dbReference type="ARBA" id="ARBA00023136"/>
    </source>
</evidence>